<proteinExistence type="predicted"/>
<keyword evidence="1" id="KW-1133">Transmembrane helix</keyword>
<accession>A0A0J1L238</accession>
<feature type="transmembrane region" description="Helical" evidence="1">
    <location>
        <begin position="95"/>
        <end position="114"/>
    </location>
</feature>
<reference evidence="2 3" key="1">
    <citation type="submission" date="2015-05" db="EMBL/GenBank/DDBJ databases">
        <title>Whole genome sequence and identification of bacterial endophytes from Costus igneus.</title>
        <authorList>
            <person name="Lee Y.P."/>
            <person name="Gan H.M."/>
            <person name="Eng W."/>
            <person name="Wheatley M.S."/>
            <person name="Caraballo A."/>
            <person name="Polter S."/>
            <person name="Savka M.A."/>
            <person name="Hudson A.O."/>
        </authorList>
    </citation>
    <scope>NUCLEOTIDE SEQUENCE [LARGE SCALE GENOMIC DNA]</scope>
    <source>
        <strain evidence="2 3">RIT379</strain>
    </source>
</reference>
<comment type="caution">
    <text evidence="2">The sequence shown here is derived from an EMBL/GenBank/DDBJ whole genome shotgun (WGS) entry which is preliminary data.</text>
</comment>
<evidence type="ECO:0000313" key="2">
    <source>
        <dbReference type="EMBL" id="KLV23065.1"/>
    </source>
</evidence>
<dbReference type="Proteomes" id="UP000036045">
    <property type="component" value="Unassembled WGS sequence"/>
</dbReference>
<dbReference type="AlphaFoldDB" id="A0A0J1L238"/>
<evidence type="ECO:0000256" key="1">
    <source>
        <dbReference type="SAM" id="Phobius"/>
    </source>
</evidence>
<keyword evidence="1" id="KW-0812">Transmembrane</keyword>
<organism evidence="2 3">
    <name type="scientific">Niallia circulans</name>
    <name type="common">Bacillus circulans</name>
    <dbReference type="NCBI Taxonomy" id="1397"/>
    <lineage>
        <taxon>Bacteria</taxon>
        <taxon>Bacillati</taxon>
        <taxon>Bacillota</taxon>
        <taxon>Bacilli</taxon>
        <taxon>Bacillales</taxon>
        <taxon>Bacillaceae</taxon>
        <taxon>Niallia</taxon>
    </lineage>
</organism>
<feature type="transmembrane region" description="Helical" evidence="1">
    <location>
        <begin position="18"/>
        <end position="39"/>
    </location>
</feature>
<keyword evidence="3" id="KW-1185">Reference proteome</keyword>
<dbReference type="PROSITE" id="PS51257">
    <property type="entry name" value="PROKAR_LIPOPROTEIN"/>
    <property type="match status" value="1"/>
</dbReference>
<protein>
    <submittedName>
        <fullName evidence="2">Uncharacterized protein</fullName>
    </submittedName>
</protein>
<keyword evidence="1" id="KW-0472">Membrane</keyword>
<evidence type="ECO:0000313" key="3">
    <source>
        <dbReference type="Proteomes" id="UP000036045"/>
    </source>
</evidence>
<feature type="transmembrane region" description="Helical" evidence="1">
    <location>
        <begin position="120"/>
        <end position="139"/>
    </location>
</feature>
<sequence length="145" mass="16690">MQKIWDFITSITQNKTNFIFSLVFSSISCYFTFLYNAALPKPETPIELMKYYFISPGDYLLNTGLNLLSLISLLLVGISLIYFASHNGNYYKNWFLVLSGLMGIGFIVAAAYFFSYFILLLFSFILLSIIVWVVIWALSDSKSYR</sequence>
<dbReference type="EMBL" id="LDPH01000027">
    <property type="protein sequence ID" value="KLV23065.1"/>
    <property type="molecule type" value="Genomic_DNA"/>
</dbReference>
<gene>
    <name evidence="2" type="ORF">ABW02_20270</name>
</gene>
<name>A0A0J1L238_NIACI</name>
<dbReference type="PATRIC" id="fig|1397.4.peg.2810"/>
<dbReference type="RefSeq" id="WP_047944082.1">
    <property type="nucleotide sequence ID" value="NZ_LDPH01000027.1"/>
</dbReference>
<feature type="transmembrane region" description="Helical" evidence="1">
    <location>
        <begin position="59"/>
        <end position="83"/>
    </location>
</feature>